<dbReference type="EMBL" id="KL142371">
    <property type="protein sequence ID" value="KDR81264.1"/>
    <property type="molecule type" value="Genomic_DNA"/>
</dbReference>
<evidence type="ECO:0000313" key="2">
    <source>
        <dbReference type="EMBL" id="KDR81264.1"/>
    </source>
</evidence>
<proteinExistence type="predicted"/>
<protein>
    <submittedName>
        <fullName evidence="2">Uncharacterized protein</fullName>
    </submittedName>
</protein>
<evidence type="ECO:0000256" key="1">
    <source>
        <dbReference type="SAM" id="MobiDB-lite"/>
    </source>
</evidence>
<accession>A0A067TMW1</accession>
<organism evidence="2 3">
    <name type="scientific">Galerina marginata (strain CBS 339.88)</name>
    <dbReference type="NCBI Taxonomy" id="685588"/>
    <lineage>
        <taxon>Eukaryota</taxon>
        <taxon>Fungi</taxon>
        <taxon>Dikarya</taxon>
        <taxon>Basidiomycota</taxon>
        <taxon>Agaricomycotina</taxon>
        <taxon>Agaricomycetes</taxon>
        <taxon>Agaricomycetidae</taxon>
        <taxon>Agaricales</taxon>
        <taxon>Agaricineae</taxon>
        <taxon>Strophariaceae</taxon>
        <taxon>Galerina</taxon>
    </lineage>
</organism>
<feature type="region of interest" description="Disordered" evidence="1">
    <location>
        <begin position="32"/>
        <end position="53"/>
    </location>
</feature>
<keyword evidence="3" id="KW-1185">Reference proteome</keyword>
<dbReference type="HOGENOM" id="CLU_953306_0_0_1"/>
<reference evidence="3" key="1">
    <citation type="journal article" date="2014" name="Proc. Natl. Acad. Sci. U.S.A.">
        <title>Extensive sampling of basidiomycete genomes demonstrates inadequacy of the white-rot/brown-rot paradigm for wood decay fungi.</title>
        <authorList>
            <person name="Riley R."/>
            <person name="Salamov A.A."/>
            <person name="Brown D.W."/>
            <person name="Nagy L.G."/>
            <person name="Floudas D."/>
            <person name="Held B.W."/>
            <person name="Levasseur A."/>
            <person name="Lombard V."/>
            <person name="Morin E."/>
            <person name="Otillar R."/>
            <person name="Lindquist E.A."/>
            <person name="Sun H."/>
            <person name="LaButti K.M."/>
            <person name="Schmutz J."/>
            <person name="Jabbour D."/>
            <person name="Luo H."/>
            <person name="Baker S.E."/>
            <person name="Pisabarro A.G."/>
            <person name="Walton J.D."/>
            <person name="Blanchette R.A."/>
            <person name="Henrissat B."/>
            <person name="Martin F."/>
            <person name="Cullen D."/>
            <person name="Hibbett D.S."/>
            <person name="Grigoriev I.V."/>
        </authorList>
    </citation>
    <scope>NUCLEOTIDE SEQUENCE [LARGE SCALE GENOMIC DNA]</scope>
    <source>
        <strain evidence="3">CBS 339.88</strain>
    </source>
</reference>
<gene>
    <name evidence="2" type="ORF">GALMADRAFT_136288</name>
</gene>
<evidence type="ECO:0000313" key="3">
    <source>
        <dbReference type="Proteomes" id="UP000027222"/>
    </source>
</evidence>
<sequence length="292" mass="31970">MLLEGSVVGDEQKLVVTRRLIVVFPRLESMFTTKEEEEEEEETTSPGLGFSEPPARAVPGRFSTFSKAISCPPFVRTITLAIVSLGNSHIEVNVAAFSSLDFHVLEPTFAFDCSHHVIILNLHSSGRPPSPPSAIEQFRLLTFCPVITLPQHKSHTCSSQCDTTTLLSMSLGYSYLVFGISPFASPDFSPKSIWPAVKSRVFTLLHDAGVHVILSTPYSRTLEDEGEVGSGRQGIRTTFLFIVGLGGMDIEVDVLALTSTFLGPFRLSLFATSSLPQHKPYSVVLGSVRLRR</sequence>
<dbReference type="AlphaFoldDB" id="A0A067TMW1"/>
<name>A0A067TMW1_GALM3</name>
<dbReference type="Proteomes" id="UP000027222">
    <property type="component" value="Unassembled WGS sequence"/>
</dbReference>